<evidence type="ECO:0000313" key="2">
    <source>
        <dbReference type="EMBL" id="AEH51313.1"/>
    </source>
</evidence>
<gene>
    <name evidence="2" type="ORF">Theth_1241</name>
</gene>
<organism evidence="2 3">
    <name type="scientific">Pseudothermotoga thermarum DSM 5069</name>
    <dbReference type="NCBI Taxonomy" id="688269"/>
    <lineage>
        <taxon>Bacteria</taxon>
        <taxon>Thermotogati</taxon>
        <taxon>Thermotogota</taxon>
        <taxon>Thermotogae</taxon>
        <taxon>Thermotogales</taxon>
        <taxon>Thermotogaceae</taxon>
        <taxon>Pseudothermotoga</taxon>
    </lineage>
</organism>
<evidence type="ECO:0000313" key="3">
    <source>
        <dbReference type="Proteomes" id="UP000006804"/>
    </source>
</evidence>
<reference evidence="2 3" key="1">
    <citation type="submission" date="2010-11" db="EMBL/GenBank/DDBJ databases">
        <title>The complete genome of Thermotoga thermarum DSM 5069.</title>
        <authorList>
            <consortium name="US DOE Joint Genome Institute (JGI-PGF)"/>
            <person name="Lucas S."/>
            <person name="Copeland A."/>
            <person name="Lapidus A."/>
            <person name="Bruce D."/>
            <person name="Goodwin L."/>
            <person name="Pitluck S."/>
            <person name="Kyrpides N."/>
            <person name="Mavromatis K."/>
            <person name="Ivanova N."/>
            <person name="Zeytun A."/>
            <person name="Brettin T."/>
            <person name="Detter J.C."/>
            <person name="Tapia R."/>
            <person name="Han C."/>
            <person name="Land M."/>
            <person name="Hauser L."/>
            <person name="Markowitz V."/>
            <person name="Cheng J.-F."/>
            <person name="Hugenholtz P."/>
            <person name="Woyke T."/>
            <person name="Wu D."/>
            <person name="Spring S."/>
            <person name="Schroeder M."/>
            <person name="Brambilla E."/>
            <person name="Klenk H.-P."/>
            <person name="Eisen J.A."/>
        </authorList>
    </citation>
    <scope>NUCLEOTIDE SEQUENCE [LARGE SCALE GENOMIC DNA]</scope>
    <source>
        <strain evidence="2 3">DSM 5069</strain>
    </source>
</reference>
<proteinExistence type="predicted"/>
<keyword evidence="3" id="KW-1185">Reference proteome</keyword>
<dbReference type="RefSeq" id="WP_013932532.1">
    <property type="nucleotide sequence ID" value="NC_015707.1"/>
</dbReference>
<name>F7YUB4_9THEM</name>
<dbReference type="EMBL" id="CP002351">
    <property type="protein sequence ID" value="AEH51313.1"/>
    <property type="molecule type" value="Genomic_DNA"/>
</dbReference>
<feature type="compositionally biased region" description="Polar residues" evidence="1">
    <location>
        <begin position="45"/>
        <end position="57"/>
    </location>
</feature>
<evidence type="ECO:0000256" key="1">
    <source>
        <dbReference type="SAM" id="MobiDB-lite"/>
    </source>
</evidence>
<dbReference type="Proteomes" id="UP000006804">
    <property type="component" value="Chromosome"/>
</dbReference>
<dbReference type="KEGG" id="tta:Theth_1241"/>
<dbReference type="HOGENOM" id="CLU_2993393_0_0_0"/>
<dbReference type="PATRIC" id="fig|688269.3.peg.1278"/>
<dbReference type="STRING" id="688269.Theth_1241"/>
<dbReference type="AlphaFoldDB" id="F7YUB4"/>
<feature type="region of interest" description="Disordered" evidence="1">
    <location>
        <begin position="23"/>
        <end position="57"/>
    </location>
</feature>
<accession>F7YUB4</accession>
<sequence>MKKRIQNPRIVSQYELLKMVKNGDKDAEEEMRRRMSLLDDGLSRPKSNNGNTESGKN</sequence>
<feature type="compositionally biased region" description="Basic and acidic residues" evidence="1">
    <location>
        <begin position="23"/>
        <end position="43"/>
    </location>
</feature>
<protein>
    <submittedName>
        <fullName evidence="2">Uncharacterized protein</fullName>
    </submittedName>
</protein>